<evidence type="ECO:0000313" key="7">
    <source>
        <dbReference type="Proteomes" id="UP000283474"/>
    </source>
</evidence>
<feature type="domain" description="Glutamate synthase" evidence="5">
    <location>
        <begin position="159"/>
        <end position="474"/>
    </location>
</feature>
<feature type="transmembrane region" description="Helical" evidence="4">
    <location>
        <begin position="9"/>
        <end position="26"/>
    </location>
</feature>
<dbReference type="InterPro" id="IPR024188">
    <property type="entry name" value="GltB"/>
</dbReference>
<dbReference type="AlphaFoldDB" id="A0A410G9J4"/>
<evidence type="ECO:0000256" key="1">
    <source>
        <dbReference type="ARBA" id="ARBA00009716"/>
    </source>
</evidence>
<evidence type="ECO:0000313" key="6">
    <source>
        <dbReference type="EMBL" id="QAA92984.1"/>
    </source>
</evidence>
<dbReference type="PANTHER" id="PTHR43819">
    <property type="entry name" value="ARCHAEAL-TYPE GLUTAMATE SYNTHASE [NADPH]"/>
    <property type="match status" value="1"/>
</dbReference>
<dbReference type="KEGG" id="pus:CKA81_03335"/>
<dbReference type="PIRSF" id="PIRSF500060">
    <property type="entry name" value="UCP500060"/>
    <property type="match status" value="1"/>
</dbReference>
<protein>
    <submittedName>
        <fullName evidence="6">FMN-binding glutamate synthase family protein</fullName>
    </submittedName>
</protein>
<dbReference type="GO" id="GO:0015930">
    <property type="term" value="F:glutamate synthase activity"/>
    <property type="evidence" value="ECO:0007669"/>
    <property type="project" value="InterPro"/>
</dbReference>
<reference evidence="6 7" key="1">
    <citation type="submission" date="2017-08" db="EMBL/GenBank/DDBJ databases">
        <authorList>
            <person name="Park S.-J."/>
            <person name="Kim H."/>
        </authorList>
    </citation>
    <scope>NUCLEOTIDE SEQUENCE [LARGE SCALE GENOMIC DNA]</scope>
    <source>
        <strain evidence="7">ye3</strain>
    </source>
</reference>
<keyword evidence="4" id="KW-0472">Membrane</keyword>
<evidence type="ECO:0000256" key="2">
    <source>
        <dbReference type="PIRNR" id="PIRNR006429"/>
    </source>
</evidence>
<dbReference type="Gene3D" id="3.20.20.70">
    <property type="entry name" value="Aldolase class I"/>
    <property type="match status" value="1"/>
</dbReference>
<dbReference type="SUPFAM" id="SSF51395">
    <property type="entry name" value="FMN-linked oxidoreductases"/>
    <property type="match status" value="1"/>
</dbReference>
<keyword evidence="7" id="KW-1185">Reference proteome</keyword>
<gene>
    <name evidence="6" type="ORF">CKA81_03335</name>
</gene>
<name>A0A410G9J4_9BURK</name>
<dbReference type="Proteomes" id="UP000283474">
    <property type="component" value="Chromosome"/>
</dbReference>
<dbReference type="PANTHER" id="PTHR43819:SF1">
    <property type="entry name" value="ARCHAEAL-TYPE GLUTAMATE SYNTHASE [NADPH]"/>
    <property type="match status" value="1"/>
</dbReference>
<comment type="similarity">
    <text evidence="1 2">Belongs to the glutamate synthase family.</text>
</comment>
<dbReference type="FunFam" id="3.20.20.70:FF:000156">
    <property type="entry name" value="Glutamate synthase domain protein"/>
    <property type="match status" value="1"/>
</dbReference>
<sequence>MNRLLTRYTAFYFIALAGLVFLGLGLWNNALWFAPAAVCAGLVGLGFRDLNQTRHAIRRNYPVIGNLRFFFESIRPELRQYFFEDDTTSLPFSRADRSLVYQRAKQEVDKRPFGTQQNVYQSGYEWINHSMEPSRPTDSDFRITVGGPDCTQPYSLSVLNISAMSFGALSANAVLALNKGANLGKFAHDTGEGGVSRYHLEHQGDLIWNIGSGYFGCGDAKGSFSEEAFAERARQDSIKMIEIKLSQGAKPGHGGILPGAKVTLEIAEARGVPPWQDCNSPARHNAFTTPIELLHFVARLRELSGGKPVGFKMCIGHPWEWFAIAKAMLKTGITPDFIVVDGAEGGTGAAPIEFVDHVGTPLREALRLVHNTLVGIGLRDRIKLGASGKIISAFDMARVMALGADWCNSARGFMFAIGCIQAQTCHTGKCPTGVTTQDPKRQAALVVGDKSQRVAGFHANTLKALAELLAAAGLQHPGELRPHHIARRIANGEVRVLSALFPDLEEGELLEGKFRQNIFRTAWPMAQAESFAPLYSLSAALSGNVNSPMPDEASEANKARNSPLLET</sequence>
<dbReference type="RefSeq" id="WP_128354038.1">
    <property type="nucleotide sequence ID" value="NZ_CP022987.1"/>
</dbReference>
<dbReference type="InterPro" id="IPR013785">
    <property type="entry name" value="Aldolase_TIM"/>
</dbReference>
<dbReference type="InterPro" id="IPR002932">
    <property type="entry name" value="Glu_synthdom"/>
</dbReference>
<organism evidence="6 7">
    <name type="scientific">Pollutimonas thiosulfatoxidans</name>
    <dbReference type="NCBI Taxonomy" id="2028345"/>
    <lineage>
        <taxon>Bacteria</taxon>
        <taxon>Pseudomonadati</taxon>
        <taxon>Pseudomonadota</taxon>
        <taxon>Betaproteobacteria</taxon>
        <taxon>Burkholderiales</taxon>
        <taxon>Alcaligenaceae</taxon>
        <taxon>Pollutimonas</taxon>
    </lineage>
</organism>
<accession>A0A410G9J4</accession>
<evidence type="ECO:0000256" key="4">
    <source>
        <dbReference type="SAM" id="Phobius"/>
    </source>
</evidence>
<feature type="region of interest" description="Disordered" evidence="3">
    <location>
        <begin position="546"/>
        <end position="567"/>
    </location>
</feature>
<evidence type="ECO:0000259" key="5">
    <source>
        <dbReference type="Pfam" id="PF01645"/>
    </source>
</evidence>
<evidence type="ECO:0000256" key="3">
    <source>
        <dbReference type="SAM" id="MobiDB-lite"/>
    </source>
</evidence>
<dbReference type="GO" id="GO:0006537">
    <property type="term" value="P:glutamate biosynthetic process"/>
    <property type="evidence" value="ECO:0007669"/>
    <property type="project" value="InterPro"/>
</dbReference>
<dbReference type="CDD" id="cd02808">
    <property type="entry name" value="GltS_FMN"/>
    <property type="match status" value="1"/>
</dbReference>
<dbReference type="Pfam" id="PF01645">
    <property type="entry name" value="Glu_synthase"/>
    <property type="match status" value="1"/>
</dbReference>
<keyword evidence="4" id="KW-1133">Transmembrane helix</keyword>
<keyword evidence="4" id="KW-0812">Transmembrane</keyword>
<dbReference type="InterPro" id="IPR027283">
    <property type="entry name" value="YerD"/>
</dbReference>
<proteinExistence type="inferred from homology"/>
<dbReference type="OrthoDB" id="9795032at2"/>
<dbReference type="EMBL" id="CP022987">
    <property type="protein sequence ID" value="QAA92984.1"/>
    <property type="molecule type" value="Genomic_DNA"/>
</dbReference>
<dbReference type="PIRSF" id="PIRSF006429">
    <property type="entry name" value="GOGAT_lg_2"/>
    <property type="match status" value="1"/>
</dbReference>